<feature type="repeat" description="TPR" evidence="3">
    <location>
        <begin position="182"/>
        <end position="215"/>
    </location>
</feature>
<dbReference type="SUPFAM" id="SSF48452">
    <property type="entry name" value="TPR-like"/>
    <property type="match status" value="1"/>
</dbReference>
<keyword evidence="4" id="KW-1133">Transmembrane helix</keyword>
<dbReference type="AlphaFoldDB" id="A0A2N5HFR9"/>
<dbReference type="PROSITE" id="PS50005">
    <property type="entry name" value="TPR"/>
    <property type="match status" value="4"/>
</dbReference>
<evidence type="ECO:0000313" key="5">
    <source>
        <dbReference type="EMBL" id="PLS04345.1"/>
    </source>
</evidence>
<dbReference type="PANTHER" id="PTHR44943">
    <property type="entry name" value="CELLULOSE SYNTHASE OPERON PROTEIN C"/>
    <property type="match status" value="1"/>
</dbReference>
<feature type="repeat" description="TPR" evidence="3">
    <location>
        <begin position="114"/>
        <end position="147"/>
    </location>
</feature>
<evidence type="ECO:0000256" key="3">
    <source>
        <dbReference type="PROSITE-ProRule" id="PRU00339"/>
    </source>
</evidence>
<evidence type="ECO:0000256" key="4">
    <source>
        <dbReference type="SAM" id="Phobius"/>
    </source>
</evidence>
<reference evidence="5 6" key="1">
    <citation type="submission" date="2017-11" db="EMBL/GenBank/DDBJ databases">
        <title>Comparitive Functional Genomics of Dry Heat Resistant strains isolated from the Viking Spacecraft.</title>
        <authorList>
            <person name="Seuylemezian A."/>
            <person name="Cooper K."/>
            <person name="Vaishampayan P."/>
        </authorList>
    </citation>
    <scope>NUCLEOTIDE SEQUENCE [LARGE SCALE GENOMIC DNA]</scope>
    <source>
        <strain evidence="5 6">V32-6</strain>
    </source>
</reference>
<dbReference type="Gene3D" id="1.25.40.10">
    <property type="entry name" value="Tetratricopeptide repeat domain"/>
    <property type="match status" value="1"/>
</dbReference>
<dbReference type="Pfam" id="PF13414">
    <property type="entry name" value="TPR_11"/>
    <property type="match status" value="1"/>
</dbReference>
<keyword evidence="4" id="KW-0472">Membrane</keyword>
<feature type="transmembrane region" description="Helical" evidence="4">
    <location>
        <begin position="28"/>
        <end position="49"/>
    </location>
</feature>
<feature type="repeat" description="TPR" evidence="3">
    <location>
        <begin position="148"/>
        <end position="181"/>
    </location>
</feature>
<dbReference type="PANTHER" id="PTHR44943:SF8">
    <property type="entry name" value="TPR REPEAT-CONTAINING PROTEIN MJ0263"/>
    <property type="match status" value="1"/>
</dbReference>
<feature type="repeat" description="TPR" evidence="3">
    <location>
        <begin position="80"/>
        <end position="113"/>
    </location>
</feature>
<dbReference type="InterPro" id="IPR019734">
    <property type="entry name" value="TPR_rpt"/>
</dbReference>
<keyword evidence="1" id="KW-0677">Repeat</keyword>
<dbReference type="Proteomes" id="UP000234950">
    <property type="component" value="Unassembled WGS sequence"/>
</dbReference>
<evidence type="ECO:0000256" key="2">
    <source>
        <dbReference type="ARBA" id="ARBA00022803"/>
    </source>
</evidence>
<dbReference type="InterPro" id="IPR051685">
    <property type="entry name" value="Ycf3/AcsC/BcsC/TPR_MFPF"/>
</dbReference>
<organism evidence="5 6">
    <name type="scientific">Neobacillus cucumis</name>
    <dbReference type="NCBI Taxonomy" id="1740721"/>
    <lineage>
        <taxon>Bacteria</taxon>
        <taxon>Bacillati</taxon>
        <taxon>Bacillota</taxon>
        <taxon>Bacilli</taxon>
        <taxon>Bacillales</taxon>
        <taxon>Bacillaceae</taxon>
        <taxon>Neobacillus</taxon>
    </lineage>
</organism>
<keyword evidence="4" id="KW-0812">Transmembrane</keyword>
<dbReference type="Pfam" id="PF13181">
    <property type="entry name" value="TPR_8"/>
    <property type="match status" value="2"/>
</dbReference>
<proteinExistence type="predicted"/>
<dbReference type="RefSeq" id="WP_101648129.1">
    <property type="nucleotide sequence ID" value="NZ_PGVE01000043.1"/>
</dbReference>
<dbReference type="EMBL" id="PGVE01000043">
    <property type="protein sequence ID" value="PLS04345.1"/>
    <property type="molecule type" value="Genomic_DNA"/>
</dbReference>
<dbReference type="OrthoDB" id="9793831at2"/>
<sequence>MESLVQPDAQEQSRIQNAQKVKKDKFTWWQSLIILVATLAICLAAGYFISEKYLWNKNDDQIVEQIKYNKALVEEKPNDPSLRVQLGYSYFLKGDDDNAIKEYQTAKSLDKDYYAAYLNLAIVYDKQNRTDDALQMATKAAKLSPQDYKSLLLKGRSYRKLKMYDKATEALQQAYRFKPGNTDIIYETGLIAENQGKLKDAEDIYKESLSFDPTFKPALEALERLKSKKK</sequence>
<gene>
    <name evidence="5" type="ORF">CVD27_11915</name>
</gene>
<accession>A0A2N5HFR9</accession>
<evidence type="ECO:0000313" key="6">
    <source>
        <dbReference type="Proteomes" id="UP000234950"/>
    </source>
</evidence>
<dbReference type="InterPro" id="IPR011990">
    <property type="entry name" value="TPR-like_helical_dom_sf"/>
</dbReference>
<dbReference type="SMART" id="SM00028">
    <property type="entry name" value="TPR"/>
    <property type="match status" value="4"/>
</dbReference>
<comment type="caution">
    <text evidence="5">The sequence shown here is derived from an EMBL/GenBank/DDBJ whole genome shotgun (WGS) entry which is preliminary data.</text>
</comment>
<protein>
    <submittedName>
        <fullName evidence="5">Uncharacterized protein</fullName>
    </submittedName>
</protein>
<keyword evidence="6" id="KW-1185">Reference proteome</keyword>
<keyword evidence="2 3" id="KW-0802">TPR repeat</keyword>
<evidence type="ECO:0000256" key="1">
    <source>
        <dbReference type="ARBA" id="ARBA00022737"/>
    </source>
</evidence>
<name>A0A2N5HFR9_9BACI</name>